<dbReference type="RefSeq" id="WP_321398213.1">
    <property type="nucleotide sequence ID" value="NZ_CP139487.1"/>
</dbReference>
<dbReference type="AlphaFoldDB" id="A0AAX4HSN4"/>
<evidence type="ECO:0000256" key="1">
    <source>
        <dbReference type="SAM" id="Coils"/>
    </source>
</evidence>
<feature type="coiled-coil region" evidence="1">
    <location>
        <begin position="72"/>
        <end position="99"/>
    </location>
</feature>
<sequence length="247" mass="27580">MKEFIQKNGDEVAIVIYDAPLPPKYFRLTKRFIKTLFVVVPVVLVASFLLIFSWGLGSRIKHVPTPTLPEVLPAEDSKVAELQAEIKSLQESNNQLAEKLSGQPATATPEDPYLMAIKKPYGMQNLLSQNKVNLDQFSMVQEAGKVSFKFVIMSASPETKVTGHVLVFMMSENGLMAYPERANALITQGIKYSTGEPFSVSRLRPTNAEFRTQLTGQSVKFVIYIFNREGDLLLIRETESFKVGAKS</sequence>
<keyword evidence="1" id="KW-0175">Coiled coil</keyword>
<evidence type="ECO:0000313" key="3">
    <source>
        <dbReference type="EMBL" id="WPU66221.1"/>
    </source>
</evidence>
<protein>
    <submittedName>
        <fullName evidence="3">Uncharacterized protein</fullName>
    </submittedName>
</protein>
<keyword evidence="2" id="KW-0812">Transmembrane</keyword>
<keyword evidence="2" id="KW-0472">Membrane</keyword>
<reference evidence="3 4" key="1">
    <citation type="submission" date="2023-11" db="EMBL/GenBank/DDBJ databases">
        <title>Peredibacter starrii A3.12.</title>
        <authorList>
            <person name="Mitchell R.J."/>
        </authorList>
    </citation>
    <scope>NUCLEOTIDE SEQUENCE [LARGE SCALE GENOMIC DNA]</scope>
    <source>
        <strain evidence="3 4">A3.12</strain>
    </source>
</reference>
<evidence type="ECO:0000313" key="4">
    <source>
        <dbReference type="Proteomes" id="UP001324634"/>
    </source>
</evidence>
<organism evidence="3 4">
    <name type="scientific">Peredibacter starrii</name>
    <dbReference type="NCBI Taxonomy" id="28202"/>
    <lineage>
        <taxon>Bacteria</taxon>
        <taxon>Pseudomonadati</taxon>
        <taxon>Bdellovibrionota</taxon>
        <taxon>Bacteriovoracia</taxon>
        <taxon>Bacteriovoracales</taxon>
        <taxon>Bacteriovoracaceae</taxon>
        <taxon>Peredibacter</taxon>
    </lineage>
</organism>
<evidence type="ECO:0000256" key="2">
    <source>
        <dbReference type="SAM" id="Phobius"/>
    </source>
</evidence>
<dbReference type="KEGG" id="psti:SOO65_05630"/>
<keyword evidence="4" id="KW-1185">Reference proteome</keyword>
<accession>A0AAX4HSN4</accession>
<keyword evidence="2" id="KW-1133">Transmembrane helix</keyword>
<dbReference type="EMBL" id="CP139487">
    <property type="protein sequence ID" value="WPU66221.1"/>
    <property type="molecule type" value="Genomic_DNA"/>
</dbReference>
<gene>
    <name evidence="3" type="ORF">SOO65_05630</name>
</gene>
<proteinExistence type="predicted"/>
<name>A0AAX4HSN4_9BACT</name>
<feature type="transmembrane region" description="Helical" evidence="2">
    <location>
        <begin position="36"/>
        <end position="56"/>
    </location>
</feature>
<dbReference type="Proteomes" id="UP001324634">
    <property type="component" value="Chromosome"/>
</dbReference>